<keyword evidence="2" id="KW-1185">Reference proteome</keyword>
<dbReference type="Gene3D" id="3.90.550.20">
    <property type="match status" value="1"/>
</dbReference>
<name>A0A840YJ51_9SPHN</name>
<protein>
    <recommendedName>
        <fullName evidence="3">Glycosyltransferase sugar-binding region containing DXD motif-containing protein</fullName>
    </recommendedName>
</protein>
<dbReference type="Proteomes" id="UP000527143">
    <property type="component" value="Unassembled WGS sequence"/>
</dbReference>
<dbReference type="GO" id="GO:0000009">
    <property type="term" value="F:alpha-1,6-mannosyltransferase activity"/>
    <property type="evidence" value="ECO:0007669"/>
    <property type="project" value="InterPro"/>
</dbReference>
<evidence type="ECO:0008006" key="3">
    <source>
        <dbReference type="Google" id="ProtNLM"/>
    </source>
</evidence>
<dbReference type="SUPFAM" id="SSF53448">
    <property type="entry name" value="Nucleotide-diphospho-sugar transferases"/>
    <property type="match status" value="1"/>
</dbReference>
<gene>
    <name evidence="1" type="ORF">FHT02_003416</name>
</gene>
<dbReference type="AlphaFoldDB" id="A0A840YJ51"/>
<evidence type="ECO:0000313" key="1">
    <source>
        <dbReference type="EMBL" id="MBB5712159.1"/>
    </source>
</evidence>
<dbReference type="InterPro" id="IPR039367">
    <property type="entry name" value="Och1-like"/>
</dbReference>
<dbReference type="EMBL" id="JACIJF010000013">
    <property type="protein sequence ID" value="MBB5712159.1"/>
    <property type="molecule type" value="Genomic_DNA"/>
</dbReference>
<sequence length="279" mass="31580">MKFVNTSIYDPGIPVEPWRGATIPRIIHQTYPSIDLPDTLAKSTTALKETNPSWQHCLYDNAAIERFIYQNYGSRVLATYKRINPVYGAARADLFRYLLIYKVGGVYLDIKSSFSRPLDSVLSCNEGFVVSRWSNKKGQRYEGFGIRDELPDLPEGELQQWHVIAAPGHPFLKAVIDAVLKRIATYRPWRDGTGKPAVLKLTGPVIYTQTILPLLSDYPCKIIENEQAIGLEYSVVSGEGHRNLFAQHYSLSRSSLVRPRGFASVLHLLWGTARTLKRR</sequence>
<proteinExistence type="predicted"/>
<dbReference type="InterPro" id="IPR007577">
    <property type="entry name" value="GlycoTrfase_DXD_sugar-bd_CS"/>
</dbReference>
<dbReference type="PANTHER" id="PTHR31834:SF1">
    <property type="entry name" value="INITIATION-SPECIFIC ALPHA-1,6-MANNOSYLTRANSFERASE"/>
    <property type="match status" value="1"/>
</dbReference>
<dbReference type="GO" id="GO:0006487">
    <property type="term" value="P:protein N-linked glycosylation"/>
    <property type="evidence" value="ECO:0007669"/>
    <property type="project" value="TreeGrafter"/>
</dbReference>
<comment type="caution">
    <text evidence="1">The sequence shown here is derived from an EMBL/GenBank/DDBJ whole genome shotgun (WGS) entry which is preliminary data.</text>
</comment>
<evidence type="ECO:0000313" key="2">
    <source>
        <dbReference type="Proteomes" id="UP000527143"/>
    </source>
</evidence>
<dbReference type="Pfam" id="PF04488">
    <property type="entry name" value="Gly_transf_sug"/>
    <property type="match status" value="1"/>
</dbReference>
<reference evidence="1 2" key="1">
    <citation type="submission" date="2020-08" db="EMBL/GenBank/DDBJ databases">
        <title>Genomic Encyclopedia of Type Strains, Phase IV (KMG-IV): sequencing the most valuable type-strain genomes for metagenomic binning, comparative biology and taxonomic classification.</title>
        <authorList>
            <person name="Goeker M."/>
        </authorList>
    </citation>
    <scope>NUCLEOTIDE SEQUENCE [LARGE SCALE GENOMIC DNA]</scope>
    <source>
        <strain evidence="1 2">DSM 26736</strain>
    </source>
</reference>
<accession>A0A840YJ51</accession>
<dbReference type="InterPro" id="IPR029044">
    <property type="entry name" value="Nucleotide-diphossugar_trans"/>
</dbReference>
<dbReference type="PANTHER" id="PTHR31834">
    <property type="entry name" value="INITIATION-SPECIFIC ALPHA-1,6-MANNOSYLTRANSFERASE"/>
    <property type="match status" value="1"/>
</dbReference>
<organism evidence="1 2">
    <name type="scientific">Sphingomonas xinjiangensis</name>
    <dbReference type="NCBI Taxonomy" id="643568"/>
    <lineage>
        <taxon>Bacteria</taxon>
        <taxon>Pseudomonadati</taxon>
        <taxon>Pseudomonadota</taxon>
        <taxon>Alphaproteobacteria</taxon>
        <taxon>Sphingomonadales</taxon>
        <taxon>Sphingomonadaceae</taxon>
        <taxon>Sphingomonas</taxon>
    </lineage>
</organism>